<dbReference type="InterPro" id="IPR016194">
    <property type="entry name" value="SPOC-like_C_dom_sf"/>
</dbReference>
<keyword evidence="1" id="KW-0378">Hydrolase</keyword>
<dbReference type="GO" id="GO:0042162">
    <property type="term" value="F:telomeric DNA binding"/>
    <property type="evidence" value="ECO:0007669"/>
    <property type="project" value="TreeGrafter"/>
</dbReference>
<dbReference type="GO" id="GO:0000723">
    <property type="term" value="P:telomere maintenance"/>
    <property type="evidence" value="ECO:0007669"/>
    <property type="project" value="TreeGrafter"/>
</dbReference>
<gene>
    <name evidence="1" type="primary">KU70</name>
    <name evidence="1" type="ORF">TSPGSL018_25685</name>
</gene>
<dbReference type="GO" id="GO:0004386">
    <property type="term" value="F:helicase activity"/>
    <property type="evidence" value="ECO:0007669"/>
    <property type="project" value="UniProtKB-KW"/>
</dbReference>
<dbReference type="PANTHER" id="PTHR12604:SF2">
    <property type="entry name" value="X-RAY REPAIR CROSS-COMPLEMENTING PROTEIN 6"/>
    <property type="match status" value="1"/>
</dbReference>
<evidence type="ECO:0000313" key="1">
    <source>
        <dbReference type="EMBL" id="JAC61630.1"/>
    </source>
</evidence>
<sequence>GALWKDVLNLCSHEEAQTFVDQAGYKLHDLTEVVYRKASQKRPLATLRWTLTDNVVISVQVFALFNQHHKGSAVSLDARTNQPLKKETAYVCSDTGAVIHNPSKLCLSVRDAKIPSQVGERNSPKASGSLVSNP</sequence>
<organism evidence="1">
    <name type="scientific">Tetraselmis sp. GSL018</name>
    <dbReference type="NCBI Taxonomy" id="582737"/>
    <lineage>
        <taxon>Eukaryota</taxon>
        <taxon>Viridiplantae</taxon>
        <taxon>Chlorophyta</taxon>
        <taxon>core chlorophytes</taxon>
        <taxon>Chlorodendrophyceae</taxon>
        <taxon>Chlorodendrales</taxon>
        <taxon>Chlorodendraceae</taxon>
        <taxon>Tetraselmis</taxon>
    </lineage>
</organism>
<dbReference type="Gene3D" id="4.10.970.10">
    <property type="entry name" value="Ku70, bridge and pillars"/>
    <property type="match status" value="1"/>
</dbReference>
<dbReference type="PANTHER" id="PTHR12604">
    <property type="entry name" value="KU AUTOANTIGEN DNA HELICASE"/>
    <property type="match status" value="1"/>
</dbReference>
<dbReference type="GO" id="GO:0003690">
    <property type="term" value="F:double-stranded DNA binding"/>
    <property type="evidence" value="ECO:0007669"/>
    <property type="project" value="TreeGrafter"/>
</dbReference>
<dbReference type="SUPFAM" id="SSF100939">
    <property type="entry name" value="SPOC domain-like"/>
    <property type="match status" value="1"/>
</dbReference>
<proteinExistence type="predicted"/>
<reference evidence="1" key="1">
    <citation type="submission" date="2014-05" db="EMBL/GenBank/DDBJ databases">
        <title>The transcriptome of the halophilic microalga Tetraselmis sp. GSL018 isolated from the Great Salt Lake, Utah.</title>
        <authorList>
            <person name="Jinkerson R.E."/>
            <person name="D'Adamo S."/>
            <person name="Posewitz M.C."/>
        </authorList>
    </citation>
    <scope>NUCLEOTIDE SEQUENCE</scope>
    <source>
        <strain evidence="1">GSL018</strain>
    </source>
</reference>
<feature type="non-terminal residue" evidence="1">
    <location>
        <position position="1"/>
    </location>
</feature>
<dbReference type="AlphaFoldDB" id="A0A061QTA2"/>
<keyword evidence="1" id="KW-0547">Nucleotide-binding</keyword>
<dbReference type="GO" id="GO:0006303">
    <property type="term" value="P:double-strand break repair via nonhomologous end joining"/>
    <property type="evidence" value="ECO:0007669"/>
    <property type="project" value="TreeGrafter"/>
</dbReference>
<name>A0A061QTA2_9CHLO</name>
<dbReference type="EMBL" id="GBEZ01025457">
    <property type="protein sequence ID" value="JAC61630.1"/>
    <property type="molecule type" value="Transcribed_RNA"/>
</dbReference>
<dbReference type="InterPro" id="IPR027388">
    <property type="entry name" value="Ku70_bridge/pillars_dom_sf"/>
</dbReference>
<protein>
    <submittedName>
        <fullName evidence="1">ATP-dependent DNA helicase 2 subunit 1</fullName>
    </submittedName>
</protein>
<keyword evidence="1" id="KW-0067">ATP-binding</keyword>
<keyword evidence="1" id="KW-0347">Helicase</keyword>
<dbReference type="GO" id="GO:0043564">
    <property type="term" value="C:Ku70:Ku80 complex"/>
    <property type="evidence" value="ECO:0007669"/>
    <property type="project" value="TreeGrafter"/>
</dbReference>
<accession>A0A061QTA2</accession>